<organism evidence="1 2">
    <name type="scientific">Neorhodopirellula pilleata</name>
    <dbReference type="NCBI Taxonomy" id="2714738"/>
    <lineage>
        <taxon>Bacteria</taxon>
        <taxon>Pseudomonadati</taxon>
        <taxon>Planctomycetota</taxon>
        <taxon>Planctomycetia</taxon>
        <taxon>Pirellulales</taxon>
        <taxon>Pirellulaceae</taxon>
        <taxon>Neorhodopirellula</taxon>
    </lineage>
</organism>
<evidence type="ECO:0000313" key="1">
    <source>
        <dbReference type="EMBL" id="TWT95163.1"/>
    </source>
</evidence>
<dbReference type="Proteomes" id="UP000316213">
    <property type="component" value="Unassembled WGS sequence"/>
</dbReference>
<proteinExistence type="predicted"/>
<gene>
    <name evidence="1" type="ORF">Pla100_37480</name>
</gene>
<accession>A0A5C6AA13</accession>
<protein>
    <submittedName>
        <fullName evidence="1">Uncharacterized protein</fullName>
    </submittedName>
</protein>
<sequence>MQFSSPSATVTSLGKIQFFPGKTLHNTVGTAALLEVVKDQGDHRTHLRISVLDDAAQVIEYIADWQRESQLSFASLVEFVALQASADEVQLRLSHCPFES</sequence>
<reference evidence="1 2" key="1">
    <citation type="submission" date="2019-02" db="EMBL/GenBank/DDBJ databases">
        <title>Deep-cultivation of Planctomycetes and their phenomic and genomic characterization uncovers novel biology.</title>
        <authorList>
            <person name="Wiegand S."/>
            <person name="Jogler M."/>
            <person name="Boedeker C."/>
            <person name="Pinto D."/>
            <person name="Vollmers J."/>
            <person name="Rivas-Marin E."/>
            <person name="Kohn T."/>
            <person name="Peeters S.H."/>
            <person name="Heuer A."/>
            <person name="Rast P."/>
            <person name="Oberbeckmann S."/>
            <person name="Bunk B."/>
            <person name="Jeske O."/>
            <person name="Meyerdierks A."/>
            <person name="Storesund J.E."/>
            <person name="Kallscheuer N."/>
            <person name="Luecker S."/>
            <person name="Lage O.M."/>
            <person name="Pohl T."/>
            <person name="Merkel B.J."/>
            <person name="Hornburger P."/>
            <person name="Mueller R.-W."/>
            <person name="Bruemmer F."/>
            <person name="Labrenz M."/>
            <person name="Spormann A.M."/>
            <person name="Op Den Camp H."/>
            <person name="Overmann J."/>
            <person name="Amann R."/>
            <person name="Jetten M.S.M."/>
            <person name="Mascher T."/>
            <person name="Medema M.H."/>
            <person name="Devos D.P."/>
            <person name="Kaster A.-K."/>
            <person name="Ovreas L."/>
            <person name="Rohde M."/>
            <person name="Galperin M.Y."/>
            <person name="Jogler C."/>
        </authorList>
    </citation>
    <scope>NUCLEOTIDE SEQUENCE [LARGE SCALE GENOMIC DNA]</scope>
    <source>
        <strain evidence="1 2">Pla100</strain>
    </source>
</reference>
<keyword evidence="2" id="KW-1185">Reference proteome</keyword>
<evidence type="ECO:0000313" key="2">
    <source>
        <dbReference type="Proteomes" id="UP000316213"/>
    </source>
</evidence>
<dbReference type="EMBL" id="SJPM01000007">
    <property type="protein sequence ID" value="TWT95163.1"/>
    <property type="molecule type" value="Genomic_DNA"/>
</dbReference>
<name>A0A5C6AA13_9BACT</name>
<dbReference type="AlphaFoldDB" id="A0A5C6AA13"/>
<comment type="caution">
    <text evidence="1">The sequence shown here is derived from an EMBL/GenBank/DDBJ whole genome shotgun (WGS) entry which is preliminary data.</text>
</comment>